<feature type="site" description="Critical for activity" evidence="2">
    <location>
        <position position="161"/>
    </location>
</feature>
<dbReference type="GO" id="GO:0050528">
    <property type="term" value="F:acyloxyacyl hydrolase activity"/>
    <property type="evidence" value="ECO:0007669"/>
    <property type="project" value="UniProtKB-EC"/>
</dbReference>
<dbReference type="InterPro" id="IPR018550">
    <property type="entry name" value="Lipid-A_deacylase-rel"/>
</dbReference>
<comment type="catalytic activity">
    <reaction evidence="1">
        <text>a 3-(acyloxy)acyl derivative of bacterial toxin + H2O = a 3-hydroxyacyl derivative of bacterial toxin + a fatty acid + H(+)</text>
        <dbReference type="Rhea" id="RHEA:12032"/>
        <dbReference type="ChEBI" id="CHEBI:15377"/>
        <dbReference type="ChEBI" id="CHEBI:15378"/>
        <dbReference type="ChEBI" id="CHEBI:28868"/>
        <dbReference type="ChEBI" id="CHEBI:136853"/>
        <dbReference type="ChEBI" id="CHEBI:140675"/>
        <dbReference type="EC" id="3.1.1.77"/>
    </reaction>
</comment>
<comment type="caution">
    <text evidence="4">The sequence shown here is derived from an EMBL/GenBank/DDBJ whole genome shotgun (WGS) entry which is preliminary data.</text>
</comment>
<evidence type="ECO:0000256" key="3">
    <source>
        <dbReference type="SAM" id="SignalP"/>
    </source>
</evidence>
<protein>
    <recommendedName>
        <fullName evidence="1">Lipid A deacylase</fullName>
        <ecNumber evidence="1">3.1.1.77</ecNumber>
    </recommendedName>
    <alternativeName>
        <fullName evidence="1">LPS 3-O-deacylase</fullName>
    </alternativeName>
    <alternativeName>
        <fullName evidence="1">Outer membrane enzyme</fullName>
    </alternativeName>
</protein>
<dbReference type="Gene3D" id="2.40.160.20">
    <property type="match status" value="1"/>
</dbReference>
<feature type="signal peptide" evidence="3">
    <location>
        <begin position="1"/>
        <end position="26"/>
    </location>
</feature>
<keyword evidence="5" id="KW-1185">Reference proteome</keyword>
<keyword evidence="1" id="KW-0472">Membrane</keyword>
<dbReference type="GO" id="GO:0009279">
    <property type="term" value="C:cell outer membrane"/>
    <property type="evidence" value="ECO:0007669"/>
    <property type="project" value="UniProtKB-SubCell"/>
</dbReference>
<dbReference type="Proteomes" id="UP000197535">
    <property type="component" value="Unassembled WGS sequence"/>
</dbReference>
<evidence type="ECO:0000313" key="5">
    <source>
        <dbReference type="Proteomes" id="UP000197535"/>
    </source>
</evidence>
<evidence type="ECO:0000256" key="1">
    <source>
        <dbReference type="PIRNR" id="PIRNR029681"/>
    </source>
</evidence>
<dbReference type="Pfam" id="PF09411">
    <property type="entry name" value="PagL"/>
    <property type="match status" value="1"/>
</dbReference>
<keyword evidence="3" id="KW-0732">Signal</keyword>
<comment type="similarity">
    <text evidence="1">Belongs to the PagL family.</text>
</comment>
<evidence type="ECO:0000256" key="2">
    <source>
        <dbReference type="PIRSR" id="PIRSR029681-2"/>
    </source>
</evidence>
<comment type="function">
    <text evidence="1">Has lipid A 3-O-deacylase activity. Hydrolyzes the ester bond at the 3 position of lipid A, a bioactive component of lipopolysaccharide (LPS), thereby releasing the primary fatty acyl moiety.</text>
</comment>
<name>A0A254T8E1_9BURK</name>
<comment type="subunit">
    <text evidence="1">Homodimer.</text>
</comment>
<organism evidence="4 5">
    <name type="scientific">Noviherbaspirillum denitrificans</name>
    <dbReference type="NCBI Taxonomy" id="1968433"/>
    <lineage>
        <taxon>Bacteria</taxon>
        <taxon>Pseudomonadati</taxon>
        <taxon>Pseudomonadota</taxon>
        <taxon>Betaproteobacteria</taxon>
        <taxon>Burkholderiales</taxon>
        <taxon>Oxalobacteraceae</taxon>
        <taxon>Noviherbaspirillum</taxon>
    </lineage>
</organism>
<keyword evidence="1" id="KW-0378">Hydrolase</keyword>
<dbReference type="InterPro" id="IPR011250">
    <property type="entry name" value="OMP/PagP_B-barrel"/>
</dbReference>
<accession>A0A254T8E1</accession>
<sequence length="182" mass="20003">MNGLRTGSAVLALGCLLATLPLSGIAADSASVEFGTGDKTKMVRLGAQWKWDNMWWRSNGTHIGGYWDLTLAQWRGDRFQNIPGNTQHITAAGITPVFRWQNDSKKGVYVEGGIGAYLLSDLYDNNGKQLSTRFQFGDHLGLGYVFANSADISLKIQHFSNASIKKPNDGVNFAIVRLSYPF</sequence>
<dbReference type="EC" id="3.1.1.77" evidence="1"/>
<dbReference type="SUPFAM" id="SSF56925">
    <property type="entry name" value="OMPA-like"/>
    <property type="match status" value="1"/>
</dbReference>
<comment type="subcellular location">
    <subcellularLocation>
        <location evidence="1">Cell outer membrane</location>
        <topology evidence="1">Multi-pass membrane protein</topology>
    </subcellularLocation>
</comment>
<proteinExistence type="inferred from homology"/>
<dbReference type="RefSeq" id="WP_234814629.1">
    <property type="nucleotide sequence ID" value="NZ_LSTO01000001.1"/>
</dbReference>
<reference evidence="4 5" key="1">
    <citation type="submission" date="2016-02" db="EMBL/GenBank/DDBJ databases">
        <authorList>
            <person name="Wen L."/>
            <person name="He K."/>
            <person name="Yang H."/>
        </authorList>
    </citation>
    <scope>NUCLEOTIDE SEQUENCE [LARGE SCALE GENOMIC DNA]</scope>
    <source>
        <strain evidence="4 5">TSA40</strain>
    </source>
</reference>
<feature type="chain" id="PRO_5012219943" description="Lipid A deacylase" evidence="3">
    <location>
        <begin position="27"/>
        <end position="182"/>
    </location>
</feature>
<dbReference type="EMBL" id="LSTO01000001">
    <property type="protein sequence ID" value="OWW18921.1"/>
    <property type="molecule type" value="Genomic_DNA"/>
</dbReference>
<dbReference type="AlphaFoldDB" id="A0A254T8E1"/>
<evidence type="ECO:0000313" key="4">
    <source>
        <dbReference type="EMBL" id="OWW18921.1"/>
    </source>
</evidence>
<gene>
    <name evidence="4" type="ORF">AYR66_04900</name>
</gene>
<dbReference type="PIRSF" id="PIRSF029681">
    <property type="entry name" value="PagL"/>
    <property type="match status" value="1"/>
</dbReference>
<keyword evidence="1" id="KW-0998">Cell outer membrane</keyword>